<dbReference type="Proteomes" id="UP000242875">
    <property type="component" value="Unassembled WGS sequence"/>
</dbReference>
<dbReference type="Gene3D" id="2.80.10.50">
    <property type="match status" value="1"/>
</dbReference>
<dbReference type="InterPro" id="IPR035992">
    <property type="entry name" value="Ricin_B-like_lectins"/>
</dbReference>
<dbReference type="AlphaFoldDB" id="A0A261Y4W9"/>
<evidence type="ECO:0000313" key="2">
    <source>
        <dbReference type="EMBL" id="OZJ05655.1"/>
    </source>
</evidence>
<dbReference type="InterPro" id="IPR000772">
    <property type="entry name" value="Ricin_B_lectin"/>
</dbReference>
<dbReference type="CDD" id="cd23454">
    <property type="entry name" value="beta-trefoil_Ricin_GllA-1"/>
    <property type="match status" value="1"/>
</dbReference>
<gene>
    <name evidence="2" type="ORF">BZG36_01516</name>
</gene>
<comment type="caution">
    <text evidence="2">The sequence shown here is derived from an EMBL/GenBank/DDBJ whole genome shotgun (WGS) entry which is preliminary data.</text>
</comment>
<dbReference type="OrthoDB" id="9895617at2759"/>
<feature type="domain" description="Ricin B lectin" evidence="1">
    <location>
        <begin position="9"/>
        <end position="147"/>
    </location>
</feature>
<dbReference type="EMBL" id="MVBO01000012">
    <property type="protein sequence ID" value="OZJ05655.1"/>
    <property type="molecule type" value="Genomic_DNA"/>
</dbReference>
<sequence length="151" mass="17138">MSFPEGFPDGFFFIKSLYNGHVVDVGGGSKKSGASVHLWKKKDTDYANQAWCHHDGYLINRNSGLVLDVSGEELALNRPLIQYMKKSRSEAENQRFGYKDGYIYCLANPDMVLDVKGEKFEPGGKLILYPKKPMTEGEVENQLWVFEHART</sequence>
<dbReference type="PROSITE" id="PS50231">
    <property type="entry name" value="RICIN_B_LECTIN"/>
    <property type="match status" value="1"/>
</dbReference>
<evidence type="ECO:0000259" key="1">
    <source>
        <dbReference type="SMART" id="SM00458"/>
    </source>
</evidence>
<dbReference type="SMART" id="SM00458">
    <property type="entry name" value="RICIN"/>
    <property type="match status" value="1"/>
</dbReference>
<dbReference type="SUPFAM" id="SSF50370">
    <property type="entry name" value="Ricin B-like lectins"/>
    <property type="match status" value="1"/>
</dbReference>
<proteinExistence type="predicted"/>
<name>A0A261Y4W9_9FUNG</name>
<protein>
    <recommendedName>
        <fullName evidence="1">Ricin B lectin domain-containing protein</fullName>
    </recommendedName>
</protein>
<accession>A0A261Y4W9</accession>
<evidence type="ECO:0000313" key="3">
    <source>
        <dbReference type="Proteomes" id="UP000242875"/>
    </source>
</evidence>
<organism evidence="2 3">
    <name type="scientific">Bifiguratus adelaidae</name>
    <dbReference type="NCBI Taxonomy" id="1938954"/>
    <lineage>
        <taxon>Eukaryota</taxon>
        <taxon>Fungi</taxon>
        <taxon>Fungi incertae sedis</taxon>
        <taxon>Mucoromycota</taxon>
        <taxon>Mucoromycotina</taxon>
        <taxon>Endogonomycetes</taxon>
        <taxon>Endogonales</taxon>
        <taxon>Endogonales incertae sedis</taxon>
        <taxon>Bifiguratus</taxon>
    </lineage>
</organism>
<reference evidence="2 3" key="1">
    <citation type="journal article" date="2017" name="Mycologia">
        <title>Bifiguratus adelaidae, gen. et sp. nov., a new member of Mucoromycotina in endophytic and soil-dwelling habitats.</title>
        <authorList>
            <person name="Torres-Cruz T.J."/>
            <person name="Billingsley Tobias T.L."/>
            <person name="Almatruk M."/>
            <person name="Hesse C."/>
            <person name="Kuske C.R."/>
            <person name="Desiro A."/>
            <person name="Benucci G.M."/>
            <person name="Bonito G."/>
            <person name="Stajich J.E."/>
            <person name="Dunlap C."/>
            <person name="Arnold A.E."/>
            <person name="Porras-Alfaro A."/>
        </authorList>
    </citation>
    <scope>NUCLEOTIDE SEQUENCE [LARGE SCALE GENOMIC DNA]</scope>
    <source>
        <strain evidence="2 3">AZ0501</strain>
    </source>
</reference>
<dbReference type="Pfam" id="PF14200">
    <property type="entry name" value="RicinB_lectin_2"/>
    <property type="match status" value="1"/>
</dbReference>
<keyword evidence="3" id="KW-1185">Reference proteome</keyword>